<evidence type="ECO:0000313" key="14">
    <source>
        <dbReference type="Proteomes" id="UP000183649"/>
    </source>
</evidence>
<feature type="region of interest" description="Disordered" evidence="9">
    <location>
        <begin position="1"/>
        <end position="25"/>
    </location>
</feature>
<sequence>MGASHHHHHHDASGAHDHGHGHAHHGADASVRRLSLALLILGIFTLVEAAGGWWVNSLALMSDAAHMLTDSAALAFALVAARLSQRPPSAALTYGHGRWPTLAAFVNGLLLLALTAALVVESLRRLLHPEAVDGGWMLVIAVIGGLANIGALFALEGASSLNERGARLHVLSDLLGSVAAVVAALLILWRGWWIADPLLSLLVCALILRSGWRLTRDSAQVLLEGAPSAVGPAQVRQCLASVAGVAEVHHVHVWSLDGAQPMVTLHARLDAGAPADVTLQAIHRQLHDRLGVEHATVQIEFGPCVDAGHAPCQTA</sequence>
<protein>
    <submittedName>
        <fullName evidence="13">Cation diffusion facilitator family transporter</fullName>
    </submittedName>
</protein>
<dbReference type="InterPro" id="IPR050681">
    <property type="entry name" value="CDF/SLC30A"/>
</dbReference>
<keyword evidence="4 10" id="KW-0812">Transmembrane</keyword>
<proteinExistence type="inferred from homology"/>
<dbReference type="InterPro" id="IPR058533">
    <property type="entry name" value="Cation_efflux_TM"/>
</dbReference>
<evidence type="ECO:0000313" key="13">
    <source>
        <dbReference type="EMBL" id="CUA94047.1"/>
    </source>
</evidence>
<evidence type="ECO:0000256" key="4">
    <source>
        <dbReference type="ARBA" id="ARBA00022692"/>
    </source>
</evidence>
<keyword evidence="7" id="KW-0406">Ion transport</keyword>
<keyword evidence="14" id="KW-1185">Reference proteome</keyword>
<dbReference type="STRING" id="339866.GCA_001418255_00515"/>
<feature type="domain" description="Cation efflux protein transmembrane" evidence="11">
    <location>
        <begin position="36"/>
        <end position="223"/>
    </location>
</feature>
<evidence type="ECO:0000256" key="5">
    <source>
        <dbReference type="ARBA" id="ARBA00022906"/>
    </source>
</evidence>
<dbReference type="SUPFAM" id="SSF161111">
    <property type="entry name" value="Cation efflux protein transmembrane domain-like"/>
    <property type="match status" value="1"/>
</dbReference>
<evidence type="ECO:0000256" key="3">
    <source>
        <dbReference type="ARBA" id="ARBA00022448"/>
    </source>
</evidence>
<keyword evidence="6 10" id="KW-1133">Transmembrane helix</keyword>
<keyword evidence="3" id="KW-0813">Transport</keyword>
<dbReference type="SUPFAM" id="SSF160240">
    <property type="entry name" value="Cation efflux protein cytoplasmic domain-like"/>
    <property type="match status" value="1"/>
</dbReference>
<dbReference type="Proteomes" id="UP000183649">
    <property type="component" value="Unassembled WGS sequence"/>
</dbReference>
<dbReference type="GO" id="GO:0005385">
    <property type="term" value="F:zinc ion transmembrane transporter activity"/>
    <property type="evidence" value="ECO:0007669"/>
    <property type="project" value="TreeGrafter"/>
</dbReference>
<organism evidence="13 14">
    <name type="scientific">Thiomonas bhubaneswarensis</name>
    <dbReference type="NCBI Taxonomy" id="339866"/>
    <lineage>
        <taxon>Bacteria</taxon>
        <taxon>Pseudomonadati</taxon>
        <taxon>Pseudomonadota</taxon>
        <taxon>Betaproteobacteria</taxon>
        <taxon>Burkholderiales</taxon>
        <taxon>Thiomonas</taxon>
    </lineage>
</organism>
<feature type="domain" description="Cation efflux protein cytoplasmic" evidence="12">
    <location>
        <begin position="233"/>
        <end position="300"/>
    </location>
</feature>
<keyword evidence="5" id="KW-0864">Zinc transport</keyword>
<evidence type="ECO:0000256" key="7">
    <source>
        <dbReference type="ARBA" id="ARBA00023065"/>
    </source>
</evidence>
<evidence type="ECO:0000256" key="2">
    <source>
        <dbReference type="ARBA" id="ARBA00008873"/>
    </source>
</evidence>
<dbReference type="Gene3D" id="1.20.1510.10">
    <property type="entry name" value="Cation efflux protein transmembrane domain"/>
    <property type="match status" value="1"/>
</dbReference>
<dbReference type="PANTHER" id="PTHR11562:SF17">
    <property type="entry name" value="RE54080P-RELATED"/>
    <property type="match status" value="1"/>
</dbReference>
<evidence type="ECO:0000256" key="8">
    <source>
        <dbReference type="ARBA" id="ARBA00023136"/>
    </source>
</evidence>
<evidence type="ECO:0000259" key="11">
    <source>
        <dbReference type="Pfam" id="PF01545"/>
    </source>
</evidence>
<dbReference type="GO" id="GO:0005886">
    <property type="term" value="C:plasma membrane"/>
    <property type="evidence" value="ECO:0007669"/>
    <property type="project" value="TreeGrafter"/>
</dbReference>
<dbReference type="Pfam" id="PF01545">
    <property type="entry name" value="Cation_efflux"/>
    <property type="match status" value="1"/>
</dbReference>
<dbReference type="NCBIfam" id="TIGR01297">
    <property type="entry name" value="CDF"/>
    <property type="match status" value="1"/>
</dbReference>
<keyword evidence="8 10" id="KW-0472">Membrane</keyword>
<feature type="compositionally biased region" description="Basic residues" evidence="9">
    <location>
        <begin position="1"/>
        <end position="10"/>
    </location>
</feature>
<dbReference type="AlphaFoldDB" id="A0A0K6HSP0"/>
<dbReference type="EMBL" id="CYHF01000001">
    <property type="protein sequence ID" value="CUA94047.1"/>
    <property type="molecule type" value="Genomic_DNA"/>
</dbReference>
<feature type="compositionally biased region" description="Basic and acidic residues" evidence="9">
    <location>
        <begin position="11"/>
        <end position="25"/>
    </location>
</feature>
<comment type="similarity">
    <text evidence="2">Belongs to the cation diffusion facilitator (CDF) transporter (TC 2.A.4) family. SLC30A subfamily.</text>
</comment>
<dbReference type="InterPro" id="IPR027469">
    <property type="entry name" value="Cation_efflux_TMD_sf"/>
</dbReference>
<keyword evidence="5" id="KW-0862">Zinc</keyword>
<dbReference type="InterPro" id="IPR027470">
    <property type="entry name" value="Cation_efflux_CTD"/>
</dbReference>
<evidence type="ECO:0000256" key="1">
    <source>
        <dbReference type="ARBA" id="ARBA00004141"/>
    </source>
</evidence>
<dbReference type="InterPro" id="IPR036837">
    <property type="entry name" value="Cation_efflux_CTD_sf"/>
</dbReference>
<evidence type="ECO:0000256" key="10">
    <source>
        <dbReference type="SAM" id="Phobius"/>
    </source>
</evidence>
<evidence type="ECO:0000256" key="6">
    <source>
        <dbReference type="ARBA" id="ARBA00022989"/>
    </source>
</evidence>
<reference evidence="14" key="1">
    <citation type="submission" date="2015-08" db="EMBL/GenBank/DDBJ databases">
        <authorList>
            <person name="Varghese N."/>
        </authorList>
    </citation>
    <scope>NUCLEOTIDE SEQUENCE [LARGE SCALE GENOMIC DNA]</scope>
    <source>
        <strain evidence="14">DSM 18181</strain>
    </source>
</reference>
<feature type="transmembrane region" description="Helical" evidence="10">
    <location>
        <begin position="34"/>
        <end position="54"/>
    </location>
</feature>
<name>A0A0K6HSP0_9BURK</name>
<accession>A0A0K6HSP0</accession>
<gene>
    <name evidence="13" type="ORF">Ga0061069_101518</name>
</gene>
<evidence type="ECO:0000259" key="12">
    <source>
        <dbReference type="Pfam" id="PF16916"/>
    </source>
</evidence>
<dbReference type="Pfam" id="PF16916">
    <property type="entry name" value="ZT_dimer"/>
    <property type="match status" value="1"/>
</dbReference>
<dbReference type="PANTHER" id="PTHR11562">
    <property type="entry name" value="CATION EFFLUX PROTEIN/ ZINC TRANSPORTER"/>
    <property type="match status" value="1"/>
</dbReference>
<feature type="transmembrane region" description="Helical" evidence="10">
    <location>
        <begin position="102"/>
        <end position="123"/>
    </location>
</feature>
<dbReference type="OrthoDB" id="9809646at2"/>
<dbReference type="RefSeq" id="WP_055449436.1">
    <property type="nucleotide sequence ID" value="NZ_CYHF01000001.1"/>
</dbReference>
<feature type="transmembrane region" description="Helical" evidence="10">
    <location>
        <begin position="167"/>
        <end position="188"/>
    </location>
</feature>
<comment type="subcellular location">
    <subcellularLocation>
        <location evidence="1">Membrane</location>
        <topology evidence="1">Multi-pass membrane protein</topology>
    </subcellularLocation>
</comment>
<evidence type="ECO:0000256" key="9">
    <source>
        <dbReference type="SAM" id="MobiDB-lite"/>
    </source>
</evidence>
<feature type="transmembrane region" description="Helical" evidence="10">
    <location>
        <begin position="135"/>
        <end position="155"/>
    </location>
</feature>
<dbReference type="InterPro" id="IPR002524">
    <property type="entry name" value="Cation_efflux"/>
</dbReference>